<dbReference type="InterPro" id="IPR029069">
    <property type="entry name" value="HotDog_dom_sf"/>
</dbReference>
<keyword evidence="4" id="KW-1185">Reference proteome</keyword>
<dbReference type="Gene3D" id="3.10.129.10">
    <property type="entry name" value="Hotdog Thioesterase"/>
    <property type="match status" value="1"/>
</dbReference>
<keyword evidence="2" id="KW-0378">Hydrolase</keyword>
<name>A0A6M2BNK6_9GAMM</name>
<dbReference type="PANTHER" id="PTHR31793">
    <property type="entry name" value="4-HYDROXYBENZOYL-COA THIOESTERASE FAMILY MEMBER"/>
    <property type="match status" value="1"/>
</dbReference>
<dbReference type="SUPFAM" id="SSF54637">
    <property type="entry name" value="Thioesterase/thiol ester dehydrase-isomerase"/>
    <property type="match status" value="1"/>
</dbReference>
<comment type="similarity">
    <text evidence="1">Belongs to the 4-hydroxybenzoyl-CoA thioesterase family.</text>
</comment>
<proteinExistence type="inferred from homology"/>
<dbReference type="CDD" id="cd00586">
    <property type="entry name" value="4HBT"/>
    <property type="match status" value="1"/>
</dbReference>
<accession>A0A6M2BNK6</accession>
<dbReference type="GO" id="GO:0047617">
    <property type="term" value="F:fatty acyl-CoA hydrolase activity"/>
    <property type="evidence" value="ECO:0007669"/>
    <property type="project" value="TreeGrafter"/>
</dbReference>
<evidence type="ECO:0000256" key="2">
    <source>
        <dbReference type="ARBA" id="ARBA00022801"/>
    </source>
</evidence>
<evidence type="ECO:0000313" key="3">
    <source>
        <dbReference type="EMBL" id="NGY03954.1"/>
    </source>
</evidence>
<dbReference type="AlphaFoldDB" id="A0A6M2BNK6"/>
<reference evidence="3 4" key="1">
    <citation type="journal article" date="2014" name="Int. J. Syst. Evol. Microbiol.">
        <title>Solimonas terrae sp. nov., isolated from soil.</title>
        <authorList>
            <person name="Kim S.J."/>
            <person name="Moon J.Y."/>
            <person name="Weon H.Y."/>
            <person name="Ahn J.H."/>
            <person name="Chen W.M."/>
            <person name="Kwon S.W."/>
        </authorList>
    </citation>
    <scope>NUCLEOTIDE SEQUENCE [LARGE SCALE GENOMIC DNA]</scope>
    <source>
        <strain evidence="3 4">KIS83-12</strain>
    </source>
</reference>
<dbReference type="PANTHER" id="PTHR31793:SF27">
    <property type="entry name" value="NOVEL THIOESTERASE SUPERFAMILY DOMAIN AND SAPOSIN A-TYPE DOMAIN CONTAINING PROTEIN (0610012H03RIK)"/>
    <property type="match status" value="1"/>
</dbReference>
<evidence type="ECO:0000313" key="4">
    <source>
        <dbReference type="Proteomes" id="UP000472676"/>
    </source>
</evidence>
<comment type="caution">
    <text evidence="3">The sequence shown here is derived from an EMBL/GenBank/DDBJ whole genome shotgun (WGS) entry which is preliminary data.</text>
</comment>
<gene>
    <name evidence="3" type="ORF">G7Y85_04200</name>
</gene>
<dbReference type="EMBL" id="JAAMOW010000002">
    <property type="protein sequence ID" value="NGY03954.1"/>
    <property type="molecule type" value="Genomic_DNA"/>
</dbReference>
<dbReference type="InterPro" id="IPR050563">
    <property type="entry name" value="4-hydroxybenzoyl-CoA_TE"/>
</dbReference>
<evidence type="ECO:0000256" key="1">
    <source>
        <dbReference type="ARBA" id="ARBA00005953"/>
    </source>
</evidence>
<organism evidence="3 4">
    <name type="scientific">Solimonas terrae</name>
    <dbReference type="NCBI Taxonomy" id="1396819"/>
    <lineage>
        <taxon>Bacteria</taxon>
        <taxon>Pseudomonadati</taxon>
        <taxon>Pseudomonadota</taxon>
        <taxon>Gammaproteobacteria</taxon>
        <taxon>Nevskiales</taxon>
        <taxon>Nevskiaceae</taxon>
        <taxon>Solimonas</taxon>
    </lineage>
</organism>
<dbReference type="Pfam" id="PF13279">
    <property type="entry name" value="4HBT_2"/>
    <property type="match status" value="1"/>
</dbReference>
<protein>
    <submittedName>
        <fullName evidence="3">Acyl-CoA thioesterase</fullName>
    </submittedName>
</protein>
<sequence>MRIDRTRLTREGLPFRCQIATRFSDLDVIGHVNNVAAAAILQEGRNRFIHHCELFKLAHAQLVVASTLIEYADDLLHPAPVDVGVGVLEIGRSSLRLGQLAWQGERLAVYAEIVQVTRDERGAVPLPDSWRQRLDAMRIKAD</sequence>
<dbReference type="RefSeq" id="WP_166252275.1">
    <property type="nucleotide sequence ID" value="NZ_JAAMOW010000002.1"/>
</dbReference>
<dbReference type="Proteomes" id="UP000472676">
    <property type="component" value="Unassembled WGS sequence"/>
</dbReference>